<dbReference type="Proteomes" id="UP000092661">
    <property type="component" value="Chromosome"/>
</dbReference>
<organism evidence="1 2">
    <name type="scientific">Planococcus antarcticus DSM 14505</name>
    <dbReference type="NCBI Taxonomy" id="1185653"/>
    <lineage>
        <taxon>Bacteria</taxon>
        <taxon>Bacillati</taxon>
        <taxon>Bacillota</taxon>
        <taxon>Bacilli</taxon>
        <taxon>Bacillales</taxon>
        <taxon>Caryophanaceae</taxon>
        <taxon>Planococcus</taxon>
    </lineage>
</organism>
<reference evidence="1" key="1">
    <citation type="submission" date="2016-10" db="EMBL/GenBank/DDBJ databases">
        <authorList>
            <person name="See-Too W.S."/>
        </authorList>
    </citation>
    <scope>NUCLEOTIDE SEQUENCE</scope>
    <source>
        <strain evidence="1">DSM 14505</strain>
    </source>
</reference>
<protein>
    <recommendedName>
        <fullName evidence="3">Ribosomal protein L7/L12 C-terminal domain-containing protein</fullName>
    </recommendedName>
</protein>
<evidence type="ECO:0008006" key="3">
    <source>
        <dbReference type="Google" id="ProtNLM"/>
    </source>
</evidence>
<accession>A0ABN4RET5</accession>
<proteinExistence type="predicted"/>
<evidence type="ECO:0000313" key="1">
    <source>
        <dbReference type="EMBL" id="ANU10497.1"/>
    </source>
</evidence>
<keyword evidence="2" id="KW-1185">Reference proteome</keyword>
<name>A0ABN4RET5_9BACL</name>
<sequence>MAIFYIPPRKNELKRWGKRVRHVEKLLKQTTQGIDLAERDVDEVLLELLQKGKTVEAVKRTRQEFGWSLLEAKQYVD</sequence>
<evidence type="ECO:0000313" key="2">
    <source>
        <dbReference type="Proteomes" id="UP000092661"/>
    </source>
</evidence>
<gene>
    <name evidence="1" type="ORF">BBH88_09350</name>
</gene>
<dbReference type="EMBL" id="CP016534">
    <property type="protein sequence ID" value="ANU10497.1"/>
    <property type="molecule type" value="Genomic_DNA"/>
</dbReference>